<dbReference type="EMBL" id="JAAOYO010000004">
    <property type="protein sequence ID" value="NII42289.1"/>
    <property type="molecule type" value="Genomic_DNA"/>
</dbReference>
<dbReference type="Proteomes" id="UP001318300">
    <property type="component" value="Unassembled WGS sequence"/>
</dbReference>
<protein>
    <recommendedName>
        <fullName evidence="4">Terminase</fullName>
    </recommendedName>
</protein>
<dbReference type="Gene3D" id="3.40.50.300">
    <property type="entry name" value="P-loop containing nucleotide triphosphate hydrolases"/>
    <property type="match status" value="1"/>
</dbReference>
<sequence>MSATTSKSARTASRPSRGRQPAVRRKRFGSVTPRIWTRPLRKLTPETSLGFDAVAFADWVRDRLEQIAAADPDQADVLEIVPRLLEWQRWLLIHALELLPGPELIFRFRTVLLLVSRQNGKTVILIYLLLWRLFQDGARTIVGTAQSLDIAEEAWDAVRQVAEAIPELSDDVKKIRTANGRQAIILDTNQRYKIAAANRRGGRGLSGDCVVLDELREHQSWDAWSSVSKTTLARQRAQVWGVSSAGNATSLVLRHLRKVALAALGIDEMRDAAEAAADIDDDLLDDSALGIFEWSAAPDADVRDRDAWAQANPSMGHTITEAAIAAALATDPEHVFLTEVMCRFVNTAAAGPFPNRSWEAIRVERVERDAARTATYCVDVSHDRTWSSIVVAFWDTVGRRRVELVARAPGTEWVIPWLLSPDRKIQPEHVTLQTRGAPVSSLVDDFARAGIELVEWQGPDLARASGVTFDAVRRAVDEDDPQVVLTHGNQPPLDIAATTAVIKPLGDGWVIDRQKSPEDAAPLVAALGALWLLNTNPTIVRSAYEDEGAFVL</sequence>
<dbReference type="InterPro" id="IPR005021">
    <property type="entry name" value="Terminase_largesu-like"/>
</dbReference>
<organism evidence="2 3">
    <name type="scientific">Curtobacterium salicis</name>
    <dbReference type="NCBI Taxonomy" id="1779862"/>
    <lineage>
        <taxon>Bacteria</taxon>
        <taxon>Bacillati</taxon>
        <taxon>Actinomycetota</taxon>
        <taxon>Actinomycetes</taxon>
        <taxon>Micrococcales</taxon>
        <taxon>Microbacteriaceae</taxon>
        <taxon>Curtobacterium</taxon>
    </lineage>
</organism>
<dbReference type="PANTHER" id="PTHR41287:SF1">
    <property type="entry name" value="PROTEIN YMFN"/>
    <property type="match status" value="1"/>
</dbReference>
<keyword evidence="3" id="KW-1185">Reference proteome</keyword>
<evidence type="ECO:0008006" key="4">
    <source>
        <dbReference type="Google" id="ProtNLM"/>
    </source>
</evidence>
<dbReference type="PANTHER" id="PTHR41287">
    <property type="match status" value="1"/>
</dbReference>
<dbReference type="RefSeq" id="WP_166781264.1">
    <property type="nucleotide sequence ID" value="NZ_JAAOYO010000004.1"/>
</dbReference>
<proteinExistence type="predicted"/>
<gene>
    <name evidence="2" type="ORF">E9228_002947</name>
</gene>
<name>A0ABX0TEH6_9MICO</name>
<feature type="region of interest" description="Disordered" evidence="1">
    <location>
        <begin position="1"/>
        <end position="25"/>
    </location>
</feature>
<dbReference type="InterPro" id="IPR027417">
    <property type="entry name" value="P-loop_NTPase"/>
</dbReference>
<accession>A0ABX0TEH6</accession>
<reference evidence="2 3" key="1">
    <citation type="submission" date="2020-03" db="EMBL/GenBank/DDBJ databases">
        <title>Above-ground endophytic microbial communities from plants in different locations in the United States.</title>
        <authorList>
            <person name="Frank C."/>
        </authorList>
    </citation>
    <scope>NUCLEOTIDE SEQUENCE [LARGE SCALE GENOMIC DNA]</scope>
    <source>
        <strain evidence="2 3">WW7</strain>
    </source>
</reference>
<evidence type="ECO:0000313" key="2">
    <source>
        <dbReference type="EMBL" id="NII42289.1"/>
    </source>
</evidence>
<evidence type="ECO:0000313" key="3">
    <source>
        <dbReference type="Proteomes" id="UP001318300"/>
    </source>
</evidence>
<comment type="caution">
    <text evidence="2">The sequence shown here is derived from an EMBL/GenBank/DDBJ whole genome shotgun (WGS) entry which is preliminary data.</text>
</comment>
<evidence type="ECO:0000256" key="1">
    <source>
        <dbReference type="SAM" id="MobiDB-lite"/>
    </source>
</evidence>
<feature type="compositionally biased region" description="Low complexity" evidence="1">
    <location>
        <begin position="1"/>
        <end position="15"/>
    </location>
</feature>